<feature type="domain" description="WYL" evidence="1">
    <location>
        <begin position="157"/>
        <end position="224"/>
    </location>
</feature>
<dbReference type="PANTHER" id="PTHR34580:SF1">
    <property type="entry name" value="PROTEIN PAFC"/>
    <property type="match status" value="1"/>
</dbReference>
<dbReference type="InterPro" id="IPR057727">
    <property type="entry name" value="WCX_dom"/>
</dbReference>
<evidence type="ECO:0000313" key="4">
    <source>
        <dbReference type="Proteomes" id="UP001336314"/>
    </source>
</evidence>
<dbReference type="InterPro" id="IPR026881">
    <property type="entry name" value="WYL_dom"/>
</dbReference>
<dbReference type="Pfam" id="PF13280">
    <property type="entry name" value="WYL"/>
    <property type="match status" value="1"/>
</dbReference>
<reference evidence="3 4" key="1">
    <citation type="submission" date="2023-07" db="EMBL/GenBank/DDBJ databases">
        <title>Alkalimonas sp., MEB108 novel, alkaliphilic bacterium isolated from Lonar Lake, India.</title>
        <authorList>
            <person name="Joshi A."/>
            <person name="Thite S."/>
        </authorList>
    </citation>
    <scope>NUCLEOTIDE SEQUENCE [LARGE SCALE GENOMIC DNA]</scope>
    <source>
        <strain evidence="3 4">MEB108</strain>
    </source>
</reference>
<comment type="caution">
    <text evidence="3">The sequence shown here is derived from an EMBL/GenBank/DDBJ whole genome shotgun (WGS) entry which is preliminary data.</text>
</comment>
<organism evidence="3 4">
    <name type="scientific">Alkalimonas cellulosilytica</name>
    <dbReference type="NCBI Taxonomy" id="3058395"/>
    <lineage>
        <taxon>Bacteria</taxon>
        <taxon>Pseudomonadati</taxon>
        <taxon>Pseudomonadota</taxon>
        <taxon>Gammaproteobacteria</taxon>
        <taxon>Alkalimonas</taxon>
    </lineage>
</organism>
<evidence type="ECO:0000313" key="3">
    <source>
        <dbReference type="EMBL" id="MEE2003368.1"/>
    </source>
</evidence>
<keyword evidence="4" id="KW-1185">Reference proteome</keyword>
<dbReference type="EMBL" id="JAUHLI010000033">
    <property type="protein sequence ID" value="MEE2003368.1"/>
    <property type="molecule type" value="Genomic_DNA"/>
</dbReference>
<dbReference type="PANTHER" id="PTHR34580">
    <property type="match status" value="1"/>
</dbReference>
<protein>
    <submittedName>
        <fullName evidence="3">WYL domain-containing protein</fullName>
    </submittedName>
</protein>
<gene>
    <name evidence="3" type="ORF">QWY20_18135</name>
</gene>
<evidence type="ECO:0000259" key="2">
    <source>
        <dbReference type="Pfam" id="PF25583"/>
    </source>
</evidence>
<dbReference type="RefSeq" id="WP_330130389.1">
    <property type="nucleotide sequence ID" value="NZ_JAUHLI010000033.1"/>
</dbReference>
<dbReference type="Pfam" id="PF25583">
    <property type="entry name" value="WCX"/>
    <property type="match status" value="1"/>
</dbReference>
<dbReference type="InterPro" id="IPR051534">
    <property type="entry name" value="CBASS_pafABC_assoc_protein"/>
</dbReference>
<proteinExistence type="predicted"/>
<name>A0ABU7J9Z8_9GAMM</name>
<dbReference type="Proteomes" id="UP001336314">
    <property type="component" value="Unassembled WGS sequence"/>
</dbReference>
<evidence type="ECO:0000259" key="1">
    <source>
        <dbReference type="Pfam" id="PF13280"/>
    </source>
</evidence>
<sequence length="338" mass="37722">MSSVKSAPTISRHWELLKLLPSRAPGAEAKHLTAQLVDRGFAVTKRTVERDLQMLSGIFPLQCNDKGTPFGWYWMQDTALDLPGISLMDALSLQLVEQSLRFVVPTSMLQPLTSRFMQAHNKLRALQEDAPGAAWLDKVAVVEPGMALLPPAVDAVLLESIQEALLRDKQLDAQYMSPHHNAPKSYRLNPLALVQRGAVSYLIASCVPYHDPLRFVLHRFKSATLCDEAAIRPADFKLQNYLASGAMQFSEGEQIKLEAQVRGDLVTLLQETPLSHDMILQPCQDESYRLTATVFSGIQLDLWLMMQSSSLTVIAPASLRERVIKRLSKAMQQYQSTV</sequence>
<accession>A0ABU7J9Z8</accession>
<feature type="domain" description="WCX" evidence="2">
    <location>
        <begin position="255"/>
        <end position="330"/>
    </location>
</feature>
<dbReference type="PROSITE" id="PS52050">
    <property type="entry name" value="WYL"/>
    <property type="match status" value="1"/>
</dbReference>